<dbReference type="AlphaFoldDB" id="A0A2T0SZW7"/>
<dbReference type="InterPro" id="IPR010982">
    <property type="entry name" value="Lambda_DNA-bd_dom_sf"/>
</dbReference>
<dbReference type="SUPFAM" id="SSF47413">
    <property type="entry name" value="lambda repressor-like DNA-binding domains"/>
    <property type="match status" value="1"/>
</dbReference>
<dbReference type="SMART" id="SM00382">
    <property type="entry name" value="AAA"/>
    <property type="match status" value="1"/>
</dbReference>
<dbReference type="RefSeq" id="WP_106190342.1">
    <property type="nucleotide sequence ID" value="NZ_PVTF01000008.1"/>
</dbReference>
<dbReference type="InterPro" id="IPR001387">
    <property type="entry name" value="Cro/C1-type_HTH"/>
</dbReference>
<proteinExistence type="predicted"/>
<dbReference type="PANTHER" id="PTHR47691:SF3">
    <property type="entry name" value="HTH-TYPE TRANSCRIPTIONAL REGULATOR RV0890C-RELATED"/>
    <property type="match status" value="1"/>
</dbReference>
<dbReference type="GO" id="GO:0043531">
    <property type="term" value="F:ADP binding"/>
    <property type="evidence" value="ECO:0007669"/>
    <property type="project" value="InterPro"/>
</dbReference>
<organism evidence="2 3">
    <name type="scientific">Umezawaea tangerina</name>
    <dbReference type="NCBI Taxonomy" id="84725"/>
    <lineage>
        <taxon>Bacteria</taxon>
        <taxon>Bacillati</taxon>
        <taxon>Actinomycetota</taxon>
        <taxon>Actinomycetes</taxon>
        <taxon>Pseudonocardiales</taxon>
        <taxon>Pseudonocardiaceae</taxon>
        <taxon>Umezawaea</taxon>
    </lineage>
</organism>
<dbReference type="OrthoDB" id="7628974at2"/>
<dbReference type="InterPro" id="IPR027417">
    <property type="entry name" value="P-loop_NTPase"/>
</dbReference>
<dbReference type="Pfam" id="PF01381">
    <property type="entry name" value="HTH_3"/>
    <property type="match status" value="1"/>
</dbReference>
<gene>
    <name evidence="2" type="ORF">CLV43_108362</name>
</gene>
<reference evidence="2 3" key="1">
    <citation type="submission" date="2018-03" db="EMBL/GenBank/DDBJ databases">
        <title>Genomic Encyclopedia of Archaeal and Bacterial Type Strains, Phase II (KMG-II): from individual species to whole genera.</title>
        <authorList>
            <person name="Goeker M."/>
        </authorList>
    </citation>
    <scope>NUCLEOTIDE SEQUENCE [LARGE SCALE GENOMIC DNA]</scope>
    <source>
        <strain evidence="2 3">DSM 44720</strain>
    </source>
</reference>
<dbReference type="InterPro" id="IPR011990">
    <property type="entry name" value="TPR-like_helical_dom_sf"/>
</dbReference>
<dbReference type="Gene3D" id="3.40.50.300">
    <property type="entry name" value="P-loop containing nucleotide triphosphate hydrolases"/>
    <property type="match status" value="1"/>
</dbReference>
<dbReference type="PANTHER" id="PTHR47691">
    <property type="entry name" value="REGULATOR-RELATED"/>
    <property type="match status" value="1"/>
</dbReference>
<dbReference type="PROSITE" id="PS50943">
    <property type="entry name" value="HTH_CROC1"/>
    <property type="match status" value="1"/>
</dbReference>
<dbReference type="Pfam" id="PF13424">
    <property type="entry name" value="TPR_12"/>
    <property type="match status" value="1"/>
</dbReference>
<dbReference type="Gene3D" id="1.25.40.10">
    <property type="entry name" value="Tetratricopeptide repeat domain"/>
    <property type="match status" value="2"/>
</dbReference>
<sequence length="749" mass="82006">MSEPQDALPAFGRALLRHRQVAKLSQADLARASGLSVRTLRDLEHGRAQAPKQQSAYLLADALGLTADERRSFLAVAREGRRRSPQTVAPSLLHVLPLVPDLVGREEEFAWLRGEAMAGGVVAIVGPPGVGKTTLAVSALHRLAPHFPDGCVALDLRGVDEQPVTALAALERLLTALNVPRSQMPSGVEELSSLLRELLRNRQTLVLLDNVADEAQLRPLVGTGSSGLTMVTSRRALTELAQVRSLPLEPLPAVDALAMFAGIAGEQVVHSEPEASVQLVALCGNLPLAVRIVGNRLATRRHWTVAYLVAQLRDDRSRLTTLSAGDRQVRAAFDVSYRRLSPDARRLFRRLALVPGPSFDEGLAKVAGGMPGEAAPVLDELAEASLLQHAAAAERLQFHDLIRVFAGEQLATEEDPATRDRLRDGLLGHLIERATSAARLFFPSVQDVPQDSAFPSREAAADWLSRENANWVAAQRVAARLGWHRQVIELAKAMPYYGDSRAHVHPWHEILGTALDAARAVGDRQDELTLLNLFGWAQYICLNDNEAGLATYLEALALAEQLGDRRERLNAQRRIPSILLRLGQFDEALAHAEAAAEVSMEFGFYDVQGPTRVGLGVALRQAGKPEEALAVFRALLAEMDDHRGEINPEAERWVRMIKLRGAGRCLSALGRWQEAANTHHEACSLAEANRNDYQMAEEMLHEGVAWREAGEHERARRCLELAFNTFDETLHGADRERVEAELAQLPPPA</sequence>
<dbReference type="GO" id="GO:0003677">
    <property type="term" value="F:DNA binding"/>
    <property type="evidence" value="ECO:0007669"/>
    <property type="project" value="InterPro"/>
</dbReference>
<evidence type="ECO:0000313" key="2">
    <source>
        <dbReference type="EMBL" id="PRY38962.1"/>
    </source>
</evidence>
<evidence type="ECO:0000259" key="1">
    <source>
        <dbReference type="PROSITE" id="PS50943"/>
    </source>
</evidence>
<dbReference type="EMBL" id="PVTF01000008">
    <property type="protein sequence ID" value="PRY38962.1"/>
    <property type="molecule type" value="Genomic_DNA"/>
</dbReference>
<dbReference type="SUPFAM" id="SSF52540">
    <property type="entry name" value="P-loop containing nucleoside triphosphate hydrolases"/>
    <property type="match status" value="1"/>
</dbReference>
<dbReference type="Gene3D" id="1.10.260.40">
    <property type="entry name" value="lambda repressor-like DNA-binding domains"/>
    <property type="match status" value="1"/>
</dbReference>
<dbReference type="Proteomes" id="UP000239494">
    <property type="component" value="Unassembled WGS sequence"/>
</dbReference>
<accession>A0A2T0SZW7</accession>
<evidence type="ECO:0000313" key="3">
    <source>
        <dbReference type="Proteomes" id="UP000239494"/>
    </source>
</evidence>
<name>A0A2T0SZW7_9PSEU</name>
<dbReference type="InterPro" id="IPR003593">
    <property type="entry name" value="AAA+_ATPase"/>
</dbReference>
<dbReference type="PRINTS" id="PR00364">
    <property type="entry name" value="DISEASERSIST"/>
</dbReference>
<feature type="domain" description="HTH cro/C1-type" evidence="1">
    <location>
        <begin position="15"/>
        <end position="70"/>
    </location>
</feature>
<dbReference type="SMART" id="SM00530">
    <property type="entry name" value="HTH_XRE"/>
    <property type="match status" value="1"/>
</dbReference>
<keyword evidence="3" id="KW-1185">Reference proteome</keyword>
<dbReference type="SUPFAM" id="SSF48452">
    <property type="entry name" value="TPR-like"/>
    <property type="match status" value="2"/>
</dbReference>
<comment type="caution">
    <text evidence="2">The sequence shown here is derived from an EMBL/GenBank/DDBJ whole genome shotgun (WGS) entry which is preliminary data.</text>
</comment>
<dbReference type="InterPro" id="IPR002182">
    <property type="entry name" value="NB-ARC"/>
</dbReference>
<dbReference type="Pfam" id="PF00931">
    <property type="entry name" value="NB-ARC"/>
    <property type="match status" value="1"/>
</dbReference>
<protein>
    <submittedName>
        <fullName evidence="2">Tetratricopeptide repeat protein</fullName>
    </submittedName>
</protein>
<dbReference type="CDD" id="cd00093">
    <property type="entry name" value="HTH_XRE"/>
    <property type="match status" value="1"/>
</dbReference>